<accession>A0A9W7GVK3</accession>
<comment type="caution">
    <text evidence="1">The sequence shown here is derived from an EMBL/GenBank/DDBJ whole genome shotgun (WGS) entry which is preliminary data.</text>
</comment>
<dbReference type="EMBL" id="BSYR01000004">
    <property type="protein sequence ID" value="GMI66028.1"/>
    <property type="molecule type" value="Genomic_DNA"/>
</dbReference>
<sequence>MQVTSSFGETVVTRKLYRICPLSVQGHVFPVDLMELPCYGIDVFLGIDWLTEHRSVVDFDVKRVTLKLADNYEVVVVGENVKF</sequence>
<gene>
    <name evidence="1" type="ORF">HRI_000272100</name>
</gene>
<reference evidence="1" key="1">
    <citation type="submission" date="2023-05" db="EMBL/GenBank/DDBJ databases">
        <title>Genome and transcriptome analyses reveal genes involved in the formation of fine ridges on petal epidermal cells in Hibiscus trionum.</title>
        <authorList>
            <person name="Koshimizu S."/>
            <person name="Masuda S."/>
            <person name="Ishii T."/>
            <person name="Shirasu K."/>
            <person name="Hoshino A."/>
            <person name="Arita M."/>
        </authorList>
    </citation>
    <scope>NUCLEOTIDE SEQUENCE</scope>
    <source>
        <strain evidence="1">Hamamatsu line</strain>
    </source>
</reference>
<evidence type="ECO:0000313" key="2">
    <source>
        <dbReference type="Proteomes" id="UP001165190"/>
    </source>
</evidence>
<protein>
    <submittedName>
        <fullName evidence="1">Uncharacterized protein</fullName>
    </submittedName>
</protein>
<dbReference type="Proteomes" id="UP001165190">
    <property type="component" value="Unassembled WGS sequence"/>
</dbReference>
<keyword evidence="2" id="KW-1185">Reference proteome</keyword>
<organism evidence="1 2">
    <name type="scientific">Hibiscus trionum</name>
    <name type="common">Flower of an hour</name>
    <dbReference type="NCBI Taxonomy" id="183268"/>
    <lineage>
        <taxon>Eukaryota</taxon>
        <taxon>Viridiplantae</taxon>
        <taxon>Streptophyta</taxon>
        <taxon>Embryophyta</taxon>
        <taxon>Tracheophyta</taxon>
        <taxon>Spermatophyta</taxon>
        <taxon>Magnoliopsida</taxon>
        <taxon>eudicotyledons</taxon>
        <taxon>Gunneridae</taxon>
        <taxon>Pentapetalae</taxon>
        <taxon>rosids</taxon>
        <taxon>malvids</taxon>
        <taxon>Malvales</taxon>
        <taxon>Malvaceae</taxon>
        <taxon>Malvoideae</taxon>
        <taxon>Hibiscus</taxon>
    </lineage>
</organism>
<dbReference type="Pfam" id="PF08284">
    <property type="entry name" value="RVP_2"/>
    <property type="match status" value="1"/>
</dbReference>
<evidence type="ECO:0000313" key="1">
    <source>
        <dbReference type="EMBL" id="GMI66028.1"/>
    </source>
</evidence>
<proteinExistence type="predicted"/>
<dbReference type="InterPro" id="IPR021109">
    <property type="entry name" value="Peptidase_aspartic_dom_sf"/>
</dbReference>
<dbReference type="Gene3D" id="2.40.70.10">
    <property type="entry name" value="Acid Proteases"/>
    <property type="match status" value="1"/>
</dbReference>
<dbReference type="AlphaFoldDB" id="A0A9W7GVK3"/>
<name>A0A9W7GVK3_HIBTR</name>
<dbReference type="OrthoDB" id="1436782at2759"/>